<accession>A0A179IJU9</accession>
<feature type="compositionally biased region" description="Polar residues" evidence="1">
    <location>
        <begin position="1828"/>
        <end position="1850"/>
    </location>
</feature>
<evidence type="ECO:0000313" key="2">
    <source>
        <dbReference type="EMBL" id="OAR02009.1"/>
    </source>
</evidence>
<feature type="compositionally biased region" description="Low complexity" evidence="1">
    <location>
        <begin position="611"/>
        <end position="625"/>
    </location>
</feature>
<feature type="compositionally biased region" description="Polar residues" evidence="1">
    <location>
        <begin position="307"/>
        <end position="319"/>
    </location>
</feature>
<feature type="compositionally biased region" description="Polar residues" evidence="1">
    <location>
        <begin position="1496"/>
        <end position="1516"/>
    </location>
</feature>
<proteinExistence type="predicted"/>
<feature type="region of interest" description="Disordered" evidence="1">
    <location>
        <begin position="569"/>
        <end position="642"/>
    </location>
</feature>
<feature type="region of interest" description="Disordered" evidence="1">
    <location>
        <begin position="1749"/>
        <end position="1998"/>
    </location>
</feature>
<feature type="compositionally biased region" description="Polar residues" evidence="1">
    <location>
        <begin position="1140"/>
        <end position="1173"/>
    </location>
</feature>
<name>A0A179IJU9_CORDF</name>
<feature type="compositionally biased region" description="Low complexity" evidence="1">
    <location>
        <begin position="898"/>
        <end position="909"/>
    </location>
</feature>
<feature type="compositionally biased region" description="Basic and acidic residues" evidence="1">
    <location>
        <begin position="1090"/>
        <end position="1120"/>
    </location>
</feature>
<organism evidence="2 3">
    <name type="scientific">Cordyceps confragosa</name>
    <name type="common">Lecanicillium lecanii</name>
    <dbReference type="NCBI Taxonomy" id="2714763"/>
    <lineage>
        <taxon>Eukaryota</taxon>
        <taxon>Fungi</taxon>
        <taxon>Dikarya</taxon>
        <taxon>Ascomycota</taxon>
        <taxon>Pezizomycotina</taxon>
        <taxon>Sordariomycetes</taxon>
        <taxon>Hypocreomycetidae</taxon>
        <taxon>Hypocreales</taxon>
        <taxon>Cordycipitaceae</taxon>
        <taxon>Akanthomyces</taxon>
    </lineage>
</organism>
<dbReference type="EMBL" id="LUKN01000895">
    <property type="protein sequence ID" value="OAR02009.1"/>
    <property type="molecule type" value="Genomic_DNA"/>
</dbReference>
<dbReference type="Proteomes" id="UP000243081">
    <property type="component" value="Unassembled WGS sequence"/>
</dbReference>
<evidence type="ECO:0000313" key="3">
    <source>
        <dbReference type="Proteomes" id="UP000243081"/>
    </source>
</evidence>
<dbReference type="OMA" id="AYQNHEM"/>
<keyword evidence="3" id="KW-1185">Reference proteome</keyword>
<feature type="compositionally biased region" description="Low complexity" evidence="1">
    <location>
        <begin position="11"/>
        <end position="28"/>
    </location>
</feature>
<feature type="compositionally biased region" description="Low complexity" evidence="1">
    <location>
        <begin position="1036"/>
        <end position="1051"/>
    </location>
</feature>
<feature type="compositionally biased region" description="Polar residues" evidence="1">
    <location>
        <begin position="754"/>
        <end position="767"/>
    </location>
</feature>
<feature type="compositionally biased region" description="Basic and acidic residues" evidence="1">
    <location>
        <begin position="1875"/>
        <end position="1889"/>
    </location>
</feature>
<feature type="region of interest" description="Disordered" evidence="1">
    <location>
        <begin position="976"/>
        <end position="1398"/>
    </location>
</feature>
<feature type="region of interest" description="Disordered" evidence="1">
    <location>
        <begin position="1422"/>
        <end position="1675"/>
    </location>
</feature>
<feature type="compositionally biased region" description="Polar residues" evidence="1">
    <location>
        <begin position="1927"/>
        <end position="1937"/>
    </location>
</feature>
<feature type="compositionally biased region" description="Polar residues" evidence="1">
    <location>
        <begin position="626"/>
        <end position="642"/>
    </location>
</feature>
<feature type="compositionally biased region" description="Low complexity" evidence="1">
    <location>
        <begin position="1563"/>
        <end position="1590"/>
    </location>
</feature>
<feature type="compositionally biased region" description="Low complexity" evidence="1">
    <location>
        <begin position="1945"/>
        <end position="1957"/>
    </location>
</feature>
<feature type="region of interest" description="Disordered" evidence="1">
    <location>
        <begin position="657"/>
        <end position="803"/>
    </location>
</feature>
<feature type="compositionally biased region" description="Low complexity" evidence="1">
    <location>
        <begin position="381"/>
        <end position="412"/>
    </location>
</feature>
<feature type="region of interest" description="Disordered" evidence="1">
    <location>
        <begin position="1"/>
        <end position="51"/>
    </location>
</feature>
<dbReference type="OrthoDB" id="4868474at2759"/>
<feature type="region of interest" description="Disordered" evidence="1">
    <location>
        <begin position="819"/>
        <end position="963"/>
    </location>
</feature>
<feature type="compositionally biased region" description="Polar residues" evidence="1">
    <location>
        <begin position="1238"/>
        <end position="1262"/>
    </location>
</feature>
<feature type="compositionally biased region" description="Polar residues" evidence="1">
    <location>
        <begin position="1958"/>
        <end position="1967"/>
    </location>
</feature>
<feature type="compositionally biased region" description="Polar residues" evidence="1">
    <location>
        <begin position="250"/>
        <end position="259"/>
    </location>
</feature>
<feature type="compositionally biased region" description="Low complexity" evidence="1">
    <location>
        <begin position="447"/>
        <end position="466"/>
    </location>
</feature>
<feature type="compositionally biased region" description="Low complexity" evidence="1">
    <location>
        <begin position="580"/>
        <end position="604"/>
    </location>
</feature>
<feature type="compositionally biased region" description="Low complexity" evidence="1">
    <location>
        <begin position="107"/>
        <end position="117"/>
    </location>
</feature>
<feature type="compositionally biased region" description="Polar residues" evidence="1">
    <location>
        <begin position="1210"/>
        <end position="1220"/>
    </location>
</feature>
<sequence>YQDLTKPPTSRAPQQPSVASPQSQPRVSEFVTPSRDAVPNVTSEEAKRLSTSPKLPDLARMSVFGADFFSSGFSSTLSSEQISEQNIPEVPKVAPELKVDKPATYDASASPAEASKAAMDKPQATPTAPAVMEDASNKHKIIAPTVYQPPAATAKKTEPATPVTPAASTSAADPAKQVAPRSSIDTASSSHSAASATEITPTKPLNVRKDESPVRSFEPPPPLQREPTFGTDTSSPVKASDALRDEIIKTLSSPSQPSREGSEAEPADSTRKGSQGHARESTYTLQDYDSYWEDTDTAPKAPAQLVQPESYTKTMSNVPEETAHAVAAASSELPGAVAPEPSNPIEEAKPHPEGSLVSPGSADLRRRFSWEAEDSSKQPQTAAGAAPAAALASPPSPAAATISPPAPTAVTASPTVLAPAPAVAPALAITTATINPVEPKSQPEPTSPRASGAPAPNAASIPAVAATESNPQESKRRSLADEQALPTTTSNELSAPPEEHPTLRLSEPAPAPILSMPKSSSASVTPFKDIAGLNSSSERVAKFNETRVAFAVMDIGLDRWLTTLHQDHPEHHSKSFNSYQPSAAVPAGASAGAQAPAQQPYYQQYLNASTPGSGSSPGRRIGGISMPSNVGGSTFGHSGNQIGTKSKELMQSAGKMGKGLFSKGKNKLRGDKGDTQPPPVQAKARHDRSASWAVLSSKLRTDFSSPREHGQPQHPDEQYSAAPRSSVTIAPQIPEPEPVSPLLREPSPKRSLPPVQTQPATRDNTLATVGRPVAASTTSHVPPSSQIRMVPSEPSHGSFSAGAPAVPLTVAEDSGVGMLAQSEESGDLPKRQSSFVGLPPIRRSSTFGMKSKARRAAERFPIDEEEGIDVPDLPTSDVMENAVRQAEAPQQSHRERPTATPAAPSFSASDQDAIILQHQSVSPEQSPERLARQPAWVPPPQPQPQPMRQPAHPPMLMHPGQAGPWKLEESHLAEPLHQAKNRSGHSPISPPMGYGFEKETGNSAAMAPPPVPAGMRQRTPDVPPSSAQRWPGLFAPQPGQEPPQHQTTPQPYYDEIVNPRHSINEYSIPGVGPPTEERGRAKRNSGIFKEIGDKIARATSRDRKNSFAENRPPIDIHNDGASDSSFGTEDVPDRKKRRSSFLNTLTGRTSVDQGRPRQSLNALQRSQTETFPASSVEDVGSTRKQSMLGGVMAGLSANKGEPANAPASGFANQQLTNDEPQLTPKKKRFSALTKAFQRPNQERPSSGMSLEAMQSASSSQGQNGRGGIFSSVPSRNNDRGGSAGQMGSAGPEHSRRASFSNLLSTLTGNKSHHNEQHPVPPPKDMWSMPPNDLPQDIPAAPPQAHPSDGFPTPNRGGASAPTLPDQFLDRSQPLFAASEDNWGGINRPTTSTTVTASEAKADAGETIASSAAIAPAIGHLPLPATTSAKRDDPVAPSEISDSETDYTENVRKPSDVTPSVTSRGDEAIGDMTRQDTNVSQMTPGIVTDGPRHNEQQKTPTAQYPNSPGGYFTQNNRMPGVAPLSAEAHGYPQGQSFQHPQDPRRSLSGPQDMSQPPPGSQYGQRTQQPAQHADQQQQQSQQYMQPSLSQPVSQTPGAAASSKGWKGLKTKMAMASMSQSSPNSKSERGDKPASGDKLFNAFKRLSKQRGSGEAQQRGTAPSAAYGGQDPARSHYRARDQGQSILGHSQQIPTRHLQHQQMPPQQMHMRQGFHPAQGPPHQHMPMYMQQPQPQAEPHYGAVPIPHGYPAVYGHGSSQMPSMHNVGHQLSQHQTPYEQQQNYSSHHQAYSSVGNNQQQGNGPASPQVQSPPQPPQPETQHQSHPHEYQSHRPSATGSELLSPASTTQRSGSMAMSPVSDEPRSPHAALTREALAQQDAHKDSQVHHLHPDEGVTSLGPSTSNRVSQVSNDSGRQGPSPKSEHSPPVSHKQLQAITSPASPDNERHVPAANASPPAGSSSDVTSPRNGSTVRDEVVIIPATLTSDLTGESKGQVSDDSLETQAKLSKTSNTITAATEHFAELEDTAEARQRTLRIDGQEEKIAYDPEEENPKMTATSYPGQEWNPYGEPGFGEWQE</sequence>
<feature type="region of interest" description="Disordered" evidence="1">
    <location>
        <begin position="2033"/>
        <end position="2073"/>
    </location>
</feature>
<evidence type="ECO:0000256" key="1">
    <source>
        <dbReference type="SAM" id="MobiDB-lite"/>
    </source>
</evidence>
<gene>
    <name evidence="2" type="ORF">LLEC1_02320</name>
</gene>
<feature type="compositionally biased region" description="Polar residues" evidence="1">
    <location>
        <begin position="1978"/>
        <end position="1998"/>
    </location>
</feature>
<feature type="compositionally biased region" description="Basic and acidic residues" evidence="1">
    <location>
        <begin position="699"/>
        <end position="717"/>
    </location>
</feature>
<feature type="region of interest" description="Disordered" evidence="1">
    <location>
        <begin position="80"/>
        <end position="412"/>
    </location>
</feature>
<feature type="compositionally biased region" description="Polar residues" evidence="1">
    <location>
        <begin position="1297"/>
        <end position="1309"/>
    </location>
</feature>
<feature type="compositionally biased region" description="Low complexity" evidence="1">
    <location>
        <begin position="149"/>
        <end position="196"/>
    </location>
</feature>
<feature type="compositionally biased region" description="Polar residues" evidence="1">
    <location>
        <begin position="1753"/>
        <end position="1799"/>
    </location>
</feature>
<feature type="compositionally biased region" description="Polar residues" evidence="1">
    <location>
        <begin position="775"/>
        <end position="787"/>
    </location>
</feature>
<reference evidence="2 3" key="1">
    <citation type="submission" date="2016-03" db="EMBL/GenBank/DDBJ databases">
        <title>Fine-scale spatial genetic structure of a fungal parasite of coffee scale insects.</title>
        <authorList>
            <person name="Jackson D."/>
            <person name="Zemenick K.A."/>
            <person name="Malloure B."/>
            <person name="Quandt C.A."/>
            <person name="James T.Y."/>
        </authorList>
    </citation>
    <scope>NUCLEOTIDE SEQUENCE [LARGE SCALE GENOMIC DNA]</scope>
    <source>
        <strain evidence="2 3">UM487</strain>
    </source>
</reference>
<feature type="compositionally biased region" description="Basic and acidic residues" evidence="1">
    <location>
        <begin position="363"/>
        <end position="376"/>
    </location>
</feature>
<feature type="compositionally biased region" description="Basic and acidic residues" evidence="1">
    <location>
        <begin position="1624"/>
        <end position="1633"/>
    </location>
</feature>
<feature type="compositionally biased region" description="Polar residues" evidence="1">
    <location>
        <begin position="1387"/>
        <end position="1396"/>
    </location>
</feature>
<feature type="compositionally biased region" description="Polar residues" evidence="1">
    <location>
        <begin position="1894"/>
        <end position="1912"/>
    </location>
</feature>
<feature type="non-terminal residue" evidence="2">
    <location>
        <position position="1"/>
    </location>
</feature>
<feature type="compositionally biased region" description="Pro residues" evidence="1">
    <location>
        <begin position="936"/>
        <end position="953"/>
    </location>
</feature>
<protein>
    <submittedName>
        <fullName evidence="2">Uncharacterized protein</fullName>
    </submittedName>
</protein>
<comment type="caution">
    <text evidence="2">The sequence shown here is derived from an EMBL/GenBank/DDBJ whole genome shotgun (WGS) entry which is preliminary data.</text>
</comment>
<feature type="region of interest" description="Disordered" evidence="1">
    <location>
        <begin position="434"/>
        <end position="523"/>
    </location>
</feature>